<feature type="compositionally biased region" description="Low complexity" evidence="4">
    <location>
        <begin position="89"/>
        <end position="104"/>
    </location>
</feature>
<comment type="similarity">
    <text evidence="2">Belongs to the cut8/STS1 family.</text>
</comment>
<sequence>MAQVSSSSPYKSYPAFLPPHSPANFMSNQANQQPRTLGFGAFNPLSNSNIPSSALAFGFGQSAAGSSAALTAGWRTPPAGQQQLVSPFPSSAGAAGSSNQQPSSNRRKRRSSSSPEPDEQDAAMGEAQSPSRAKQGTPRAISVNKRARKAELGKEKGVGPQPAQADDGVDIAALPKPALLQMFNSLLTTQPELRPTLLSLIPPPSLESFTETLSGLEHKLIQSIPQGRHVRQEYIWGRTRVPLEEYLAEARHALAVFLPPSNEDHPSTTFNFLLTLTTSVKKVENLLPSSANTGGLLGNTNPLVAHLVPGLMNAWHVFITRLSHQVNKQGKIMSAESVRTRFRLLDELCAGGEGVTRKAMEDVRDRMGKEIGWLAGNPVQQIRAQSVEMMDEEL</sequence>
<gene>
    <name evidence="5" type="ORF">OLEA9_A020733</name>
</gene>
<dbReference type="GO" id="GO:0070628">
    <property type="term" value="F:proteasome binding"/>
    <property type="evidence" value="ECO:0007669"/>
    <property type="project" value="TreeGrafter"/>
</dbReference>
<dbReference type="Gramene" id="OE9A020733T1">
    <property type="protein sequence ID" value="OE9A020733C1"/>
    <property type="gene ID" value="OE9A020733"/>
</dbReference>
<keyword evidence="3" id="KW-0539">Nucleus</keyword>
<dbReference type="GO" id="GO:0031965">
    <property type="term" value="C:nuclear membrane"/>
    <property type="evidence" value="ECO:0007669"/>
    <property type="project" value="TreeGrafter"/>
</dbReference>
<comment type="subcellular location">
    <subcellularLocation>
        <location evidence="1">Nucleus</location>
    </subcellularLocation>
</comment>
<feature type="region of interest" description="Disordered" evidence="4">
    <location>
        <begin position="1"/>
        <end position="45"/>
    </location>
</feature>
<dbReference type="PANTHER" id="PTHR28032">
    <property type="entry name" value="FI02826P"/>
    <property type="match status" value="1"/>
</dbReference>
<protein>
    <submittedName>
        <fullName evidence="5">Nuclear envelope, Cut8 family</fullName>
    </submittedName>
</protein>
<evidence type="ECO:0000313" key="6">
    <source>
        <dbReference type="Proteomes" id="UP000594638"/>
    </source>
</evidence>
<organism evidence="5 6">
    <name type="scientific">Olea europaea subsp. europaea</name>
    <dbReference type="NCBI Taxonomy" id="158383"/>
    <lineage>
        <taxon>Eukaryota</taxon>
        <taxon>Viridiplantae</taxon>
        <taxon>Streptophyta</taxon>
        <taxon>Embryophyta</taxon>
        <taxon>Tracheophyta</taxon>
        <taxon>Spermatophyta</taxon>
        <taxon>Magnoliopsida</taxon>
        <taxon>eudicotyledons</taxon>
        <taxon>Gunneridae</taxon>
        <taxon>Pentapetalae</taxon>
        <taxon>asterids</taxon>
        <taxon>lamiids</taxon>
        <taxon>Lamiales</taxon>
        <taxon>Oleaceae</taxon>
        <taxon>Oleeae</taxon>
        <taxon>Olea</taxon>
    </lineage>
</organism>
<evidence type="ECO:0000256" key="2">
    <source>
        <dbReference type="ARBA" id="ARBA00006199"/>
    </source>
</evidence>
<evidence type="ECO:0000256" key="3">
    <source>
        <dbReference type="ARBA" id="ARBA00023242"/>
    </source>
</evidence>
<name>A0A8S0SF07_OLEEU</name>
<feature type="compositionally biased region" description="Polar residues" evidence="4">
    <location>
        <begin position="24"/>
        <end position="35"/>
    </location>
</feature>
<evidence type="ECO:0000256" key="4">
    <source>
        <dbReference type="SAM" id="MobiDB-lite"/>
    </source>
</evidence>
<dbReference type="Gene3D" id="1.20.58.1590">
    <property type="entry name" value="Tethering factor for nuclear proteasome Cut8/Sts1"/>
    <property type="match status" value="1"/>
</dbReference>
<proteinExistence type="inferred from homology"/>
<evidence type="ECO:0000256" key="1">
    <source>
        <dbReference type="ARBA" id="ARBA00004123"/>
    </source>
</evidence>
<dbReference type="OrthoDB" id="10061064at2759"/>
<dbReference type="InterPro" id="IPR038422">
    <property type="entry name" value="Cut8/Sts1_sf"/>
</dbReference>
<feature type="region of interest" description="Disordered" evidence="4">
    <location>
        <begin position="72"/>
        <end position="166"/>
    </location>
</feature>
<evidence type="ECO:0000313" key="5">
    <source>
        <dbReference type="EMBL" id="CAA2990706.1"/>
    </source>
</evidence>
<reference evidence="5 6" key="1">
    <citation type="submission" date="2019-12" db="EMBL/GenBank/DDBJ databases">
        <authorList>
            <person name="Alioto T."/>
            <person name="Alioto T."/>
            <person name="Gomez Garrido J."/>
        </authorList>
    </citation>
    <scope>NUCLEOTIDE SEQUENCE [LARGE SCALE GENOMIC DNA]</scope>
</reference>
<dbReference type="AlphaFoldDB" id="A0A8S0SF07"/>
<feature type="compositionally biased region" description="Polar residues" evidence="4">
    <location>
        <begin position="1"/>
        <end position="10"/>
    </location>
</feature>
<dbReference type="Proteomes" id="UP000594638">
    <property type="component" value="Unassembled WGS sequence"/>
</dbReference>
<accession>A0A8S0SF07</accession>
<dbReference type="Pfam" id="PF08559">
    <property type="entry name" value="Cut8"/>
    <property type="match status" value="1"/>
</dbReference>
<dbReference type="PANTHER" id="PTHR28032:SF1">
    <property type="entry name" value="FI02826P"/>
    <property type="match status" value="1"/>
</dbReference>
<comment type="caution">
    <text evidence="5">The sequence shown here is derived from an EMBL/GenBank/DDBJ whole genome shotgun (WGS) entry which is preliminary data.</text>
</comment>
<dbReference type="InterPro" id="IPR013868">
    <property type="entry name" value="Cut8/Sts1_fam"/>
</dbReference>
<dbReference type="EMBL" id="CACTIH010004370">
    <property type="protein sequence ID" value="CAA2990706.1"/>
    <property type="molecule type" value="Genomic_DNA"/>
</dbReference>
<dbReference type="GO" id="GO:0071630">
    <property type="term" value="P:nuclear protein quality control by the ubiquitin-proteasome system"/>
    <property type="evidence" value="ECO:0007669"/>
    <property type="project" value="InterPro"/>
</dbReference>
<keyword evidence="6" id="KW-1185">Reference proteome</keyword>
<dbReference type="GO" id="GO:0031144">
    <property type="term" value="P:proteasome localization"/>
    <property type="evidence" value="ECO:0007669"/>
    <property type="project" value="InterPro"/>
</dbReference>